<evidence type="ECO:0000256" key="6">
    <source>
        <dbReference type="ARBA" id="ARBA00023251"/>
    </source>
</evidence>
<dbReference type="SUPFAM" id="SSF56601">
    <property type="entry name" value="beta-lactamase/transpeptidase-like"/>
    <property type="match status" value="1"/>
</dbReference>
<dbReference type="PANTHER" id="PTHR30627:SF6">
    <property type="entry name" value="BETA-LACTAMASE YBXI-RELATED"/>
    <property type="match status" value="1"/>
</dbReference>
<gene>
    <name evidence="8" type="ORF">H9945_02975</name>
</gene>
<protein>
    <recommendedName>
        <fullName evidence="3">beta-lactamase</fullName>
        <ecNumber evidence="3">3.5.2.6</ecNumber>
    </recommendedName>
</protein>
<dbReference type="EC" id="3.5.2.6" evidence="3"/>
<reference evidence="8" key="2">
    <citation type="submission" date="2021-04" db="EMBL/GenBank/DDBJ databases">
        <authorList>
            <person name="Gilroy R."/>
        </authorList>
    </citation>
    <scope>NUCLEOTIDE SEQUENCE</scope>
    <source>
        <strain evidence="8">ChiBcec8-13705</strain>
    </source>
</reference>
<evidence type="ECO:0000313" key="8">
    <source>
        <dbReference type="EMBL" id="HJB41437.1"/>
    </source>
</evidence>
<dbReference type="GO" id="GO:0005886">
    <property type="term" value="C:plasma membrane"/>
    <property type="evidence" value="ECO:0007669"/>
    <property type="project" value="TreeGrafter"/>
</dbReference>
<evidence type="ECO:0000256" key="4">
    <source>
        <dbReference type="ARBA" id="ARBA00022729"/>
    </source>
</evidence>
<proteinExistence type="inferred from homology"/>
<accession>A0A9D2M584</accession>
<dbReference type="InterPro" id="IPR050515">
    <property type="entry name" value="Beta-lactam/transpept"/>
</dbReference>
<dbReference type="Proteomes" id="UP000886803">
    <property type="component" value="Unassembled WGS sequence"/>
</dbReference>
<keyword evidence="5" id="KW-0378">Hydrolase</keyword>
<sequence length="559" mass="59148">MRLRRLAALCSAFVVLSCGVLCRVYWISTDTTYAASAGGQSVSETALPRERGNFYDCKSRPLTGTLRRWYALCIPGDSSYATLFPYVPFADQNELYARRNSMTPFLIEVDRDLRANGVYTVSAAQRYLPNPIARHMIGYLDGEGVGVSGLELAYEDLLAASGDNLAITCTTTAQGSLMTGTEPQISTQDPGTAQGVQLTLDADIQRACEAVAARSLPRGCILVMEVGTGHLLASVSMPEFDPNNIAPSIAADDTSLINRPLAAFSAGSVFKVVLALAAYRAGYTWFTHDCAGSVEVGDQTFRCAEGRAHGLVNLRGALEESCNCYFIELGRVLGGQRILQAAQDLGFGTAAALAPGLRSAEGELPAPETLTDSNGGQLAMFAFGQGALTVTPLQIAAMMNAIAGDGTWYPPQIVAGVIEQENLALQTPFAAADPVRVCDADTARILRSMLIDVVAEGIGRQAAPQAGGAGGKTGTAQTGQYTEAGEELLNYWFSGFWPAENPRYTITVLQDAVLEPEVSSAAIFAEVANNLLALEGGAELQNQPRPVMAIQTGETAENG</sequence>
<evidence type="ECO:0000256" key="2">
    <source>
        <dbReference type="ARBA" id="ARBA00007898"/>
    </source>
</evidence>
<evidence type="ECO:0000259" key="7">
    <source>
        <dbReference type="Pfam" id="PF00905"/>
    </source>
</evidence>
<evidence type="ECO:0000313" key="9">
    <source>
        <dbReference type="Proteomes" id="UP000886803"/>
    </source>
</evidence>
<dbReference type="GO" id="GO:0008658">
    <property type="term" value="F:penicillin binding"/>
    <property type="evidence" value="ECO:0007669"/>
    <property type="project" value="InterPro"/>
</dbReference>
<evidence type="ECO:0000256" key="3">
    <source>
        <dbReference type="ARBA" id="ARBA00012865"/>
    </source>
</evidence>
<dbReference type="AlphaFoldDB" id="A0A9D2M584"/>
<dbReference type="PANTHER" id="PTHR30627">
    <property type="entry name" value="PEPTIDOGLYCAN D,D-TRANSPEPTIDASE"/>
    <property type="match status" value="1"/>
</dbReference>
<dbReference type="GO" id="GO:0008800">
    <property type="term" value="F:beta-lactamase activity"/>
    <property type="evidence" value="ECO:0007669"/>
    <property type="project" value="UniProtKB-EC"/>
</dbReference>
<comment type="caution">
    <text evidence="8">The sequence shown here is derived from an EMBL/GenBank/DDBJ whole genome shotgun (WGS) entry which is preliminary data.</text>
</comment>
<dbReference type="Gene3D" id="3.40.710.10">
    <property type="entry name" value="DD-peptidase/beta-lactamase superfamily"/>
    <property type="match status" value="1"/>
</dbReference>
<organism evidence="8 9">
    <name type="scientific">Candidatus Gemmiger avicola</name>
    <dbReference type="NCBI Taxonomy" id="2838605"/>
    <lineage>
        <taxon>Bacteria</taxon>
        <taxon>Bacillati</taxon>
        <taxon>Bacillota</taxon>
        <taxon>Clostridia</taxon>
        <taxon>Eubacteriales</taxon>
        <taxon>Gemmiger</taxon>
    </lineage>
</organism>
<comment type="similarity">
    <text evidence="2">Belongs to the class-D beta-lactamase family.</text>
</comment>
<dbReference type="InterPro" id="IPR001460">
    <property type="entry name" value="PCN-bd_Tpept"/>
</dbReference>
<dbReference type="GO" id="GO:0071555">
    <property type="term" value="P:cell wall organization"/>
    <property type="evidence" value="ECO:0007669"/>
    <property type="project" value="TreeGrafter"/>
</dbReference>
<dbReference type="Gene3D" id="3.90.1310.10">
    <property type="entry name" value="Penicillin-binding protein 2a (Domain 2)"/>
    <property type="match status" value="1"/>
</dbReference>
<keyword evidence="6" id="KW-0046">Antibiotic resistance</keyword>
<dbReference type="EMBL" id="DWYG01000032">
    <property type="protein sequence ID" value="HJB41437.1"/>
    <property type="molecule type" value="Genomic_DNA"/>
</dbReference>
<dbReference type="PROSITE" id="PS51257">
    <property type="entry name" value="PROKAR_LIPOPROTEIN"/>
    <property type="match status" value="1"/>
</dbReference>
<evidence type="ECO:0000256" key="1">
    <source>
        <dbReference type="ARBA" id="ARBA00001526"/>
    </source>
</evidence>
<feature type="domain" description="Penicillin-binding protein transpeptidase" evidence="7">
    <location>
        <begin position="219"/>
        <end position="527"/>
    </location>
</feature>
<dbReference type="InterPro" id="IPR036138">
    <property type="entry name" value="PBP_dimer_sf"/>
</dbReference>
<dbReference type="SUPFAM" id="SSF56519">
    <property type="entry name" value="Penicillin binding protein dimerisation domain"/>
    <property type="match status" value="1"/>
</dbReference>
<name>A0A9D2M584_9FIRM</name>
<keyword evidence="4" id="KW-0732">Signal</keyword>
<dbReference type="GO" id="GO:0046677">
    <property type="term" value="P:response to antibiotic"/>
    <property type="evidence" value="ECO:0007669"/>
    <property type="project" value="UniProtKB-KW"/>
</dbReference>
<dbReference type="Pfam" id="PF00905">
    <property type="entry name" value="Transpeptidase"/>
    <property type="match status" value="1"/>
</dbReference>
<reference evidence="8" key="1">
    <citation type="journal article" date="2021" name="PeerJ">
        <title>Extensive microbial diversity within the chicken gut microbiome revealed by metagenomics and culture.</title>
        <authorList>
            <person name="Gilroy R."/>
            <person name="Ravi A."/>
            <person name="Getino M."/>
            <person name="Pursley I."/>
            <person name="Horton D.L."/>
            <person name="Alikhan N.F."/>
            <person name="Baker D."/>
            <person name="Gharbi K."/>
            <person name="Hall N."/>
            <person name="Watson M."/>
            <person name="Adriaenssens E.M."/>
            <person name="Foster-Nyarko E."/>
            <person name="Jarju S."/>
            <person name="Secka A."/>
            <person name="Antonio M."/>
            <person name="Oren A."/>
            <person name="Chaudhuri R.R."/>
            <person name="La Ragione R."/>
            <person name="Hildebrand F."/>
            <person name="Pallen M.J."/>
        </authorList>
    </citation>
    <scope>NUCLEOTIDE SEQUENCE</scope>
    <source>
        <strain evidence="8">ChiBcec8-13705</strain>
    </source>
</reference>
<evidence type="ECO:0000256" key="5">
    <source>
        <dbReference type="ARBA" id="ARBA00022801"/>
    </source>
</evidence>
<comment type="catalytic activity">
    <reaction evidence="1">
        <text>a beta-lactam + H2O = a substituted beta-amino acid</text>
        <dbReference type="Rhea" id="RHEA:20401"/>
        <dbReference type="ChEBI" id="CHEBI:15377"/>
        <dbReference type="ChEBI" id="CHEBI:35627"/>
        <dbReference type="ChEBI" id="CHEBI:140347"/>
        <dbReference type="EC" id="3.5.2.6"/>
    </reaction>
</comment>
<dbReference type="InterPro" id="IPR012338">
    <property type="entry name" value="Beta-lactam/transpept-like"/>
</dbReference>